<dbReference type="HOGENOM" id="CLU_609619_0_0_4"/>
<evidence type="ECO:0000313" key="19">
    <source>
        <dbReference type="Proteomes" id="UP000296079"/>
    </source>
</evidence>
<evidence type="ECO:0000313" key="16">
    <source>
        <dbReference type="EMBL" id="CAJ95740.1"/>
    </source>
</evidence>
<dbReference type="Proteomes" id="UP000008210">
    <property type="component" value="Chromosome 2"/>
</dbReference>
<dbReference type="OrthoDB" id="9780421at2"/>
<dbReference type="InterPro" id="IPR036280">
    <property type="entry name" value="Multihaem_cyt_sf"/>
</dbReference>
<keyword evidence="10" id="KW-0249">Electron transport</keyword>
<evidence type="ECO:0000256" key="1">
    <source>
        <dbReference type="ARBA" id="ARBA00001926"/>
    </source>
</evidence>
<keyword evidence="11" id="KW-0560">Oxidoreductase</keyword>
<dbReference type="EMBL" id="CP039288">
    <property type="protein sequence ID" value="QCC03632.1"/>
    <property type="molecule type" value="Genomic_DNA"/>
</dbReference>
<evidence type="ECO:0000256" key="14">
    <source>
        <dbReference type="SAM" id="Phobius"/>
    </source>
</evidence>
<evidence type="ECO:0000256" key="12">
    <source>
        <dbReference type="ARBA" id="ARBA00023004"/>
    </source>
</evidence>
<dbReference type="GO" id="GO:0020037">
    <property type="term" value="F:heme binding"/>
    <property type="evidence" value="ECO:0007669"/>
    <property type="project" value="TreeGrafter"/>
</dbReference>
<dbReference type="Pfam" id="PF14537">
    <property type="entry name" value="Cytochrom_c3_2"/>
    <property type="match status" value="1"/>
</dbReference>
<reference evidence="16 18" key="1">
    <citation type="journal article" date="2006" name="Nat. Biotechnol.">
        <title>Genome sequence of the bioplastic-producing 'Knallgas' bacterium Ralstonia eutropha H16.</title>
        <authorList>
            <person name="Pohlmann A."/>
            <person name="Fricke W.F."/>
            <person name="Reinecke F."/>
            <person name="Kusian B."/>
            <person name="Liesegang H."/>
            <person name="Cramm R."/>
            <person name="Eitinger T."/>
            <person name="Ewering C."/>
            <person name="Potter M."/>
            <person name="Schwartz E."/>
            <person name="Strittmatter A."/>
            <person name="Voss I."/>
            <person name="Gottschalk G."/>
            <person name="Steinbuechel A."/>
            <person name="Friedrich B."/>
            <person name="Bowien B."/>
        </authorList>
    </citation>
    <scope>NUCLEOTIDE SEQUENCE [LARGE SCALE GENOMIC DNA]</scope>
    <source>
        <strain evidence="18">ATCC 17699 / DSM 428 / KCTC 22496 / NCIMB 10442 / H16 / Stanier 337</strain>
        <strain evidence="16">H16</strain>
    </source>
</reference>
<dbReference type="GO" id="GO:0019645">
    <property type="term" value="P:anaerobic electron transport chain"/>
    <property type="evidence" value="ECO:0007669"/>
    <property type="project" value="TreeGrafter"/>
</dbReference>
<keyword evidence="9" id="KW-0106">Calcium</keyword>
<dbReference type="InterPro" id="IPR003321">
    <property type="entry name" value="Cyt_c552"/>
</dbReference>
<evidence type="ECO:0000256" key="5">
    <source>
        <dbReference type="ARBA" id="ARBA00022448"/>
    </source>
</evidence>
<evidence type="ECO:0000313" key="17">
    <source>
        <dbReference type="EMBL" id="QCC03632.1"/>
    </source>
</evidence>
<protein>
    <recommendedName>
        <fullName evidence="4">nitrite reductase (cytochrome; ammonia-forming)</fullName>
        <ecNumber evidence="4">1.7.2.2</ecNumber>
    </recommendedName>
</protein>
<comment type="catalytic activity">
    <reaction evidence="13">
        <text>6 Fe(III)-[cytochrome c] + NH4(+) + 2 H2O = 6 Fe(II)-[cytochrome c] + nitrite + 8 H(+)</text>
        <dbReference type="Rhea" id="RHEA:13089"/>
        <dbReference type="Rhea" id="RHEA-COMP:10350"/>
        <dbReference type="Rhea" id="RHEA-COMP:14399"/>
        <dbReference type="ChEBI" id="CHEBI:15377"/>
        <dbReference type="ChEBI" id="CHEBI:15378"/>
        <dbReference type="ChEBI" id="CHEBI:16301"/>
        <dbReference type="ChEBI" id="CHEBI:28938"/>
        <dbReference type="ChEBI" id="CHEBI:29033"/>
        <dbReference type="ChEBI" id="CHEBI:29034"/>
        <dbReference type="EC" id="1.7.2.2"/>
    </reaction>
</comment>
<gene>
    <name evidence="16" type="ordered locus">H16_B0949</name>
    <name evidence="17" type="ORF">E6A55_23970</name>
</gene>
<feature type="transmembrane region" description="Helical" evidence="14">
    <location>
        <begin position="9"/>
        <end position="30"/>
    </location>
</feature>
<organism evidence="16 18">
    <name type="scientific">Cupriavidus necator (strain ATCC 17699 / DSM 428 / KCTC 22496 / NCIMB 10442 / H16 / Stanier 337)</name>
    <name type="common">Ralstonia eutropha</name>
    <dbReference type="NCBI Taxonomy" id="381666"/>
    <lineage>
        <taxon>Bacteria</taxon>
        <taxon>Pseudomonadati</taxon>
        <taxon>Pseudomonadota</taxon>
        <taxon>Betaproteobacteria</taxon>
        <taxon>Burkholderiales</taxon>
        <taxon>Burkholderiaceae</taxon>
        <taxon>Cupriavidus</taxon>
    </lineage>
</organism>
<dbReference type="Pfam" id="PF02335">
    <property type="entry name" value="Cytochrom_C552"/>
    <property type="match status" value="1"/>
</dbReference>
<keyword evidence="6" id="KW-0349">Heme</keyword>
<name>Q0K2N4_CUPNH</name>
<dbReference type="InterPro" id="IPR012286">
    <property type="entry name" value="Tetrahaem_cytochrome"/>
</dbReference>
<dbReference type="Gene3D" id="1.10.1130.10">
    <property type="entry name" value="Flavocytochrome C3, Chain A"/>
    <property type="match status" value="1"/>
</dbReference>
<dbReference type="Gene3D" id="3.90.10.10">
    <property type="entry name" value="Cytochrome C3"/>
    <property type="match status" value="2"/>
</dbReference>
<sequence length="473" mass="51567">MASKSRRVLWVYWGVLSVAMLAYFSIGLFYKEAARHPLLVSARMAFLPGQTSHGHYQIELACESCHSKPFAGPEAIQEACAKCHENELKEARDSHPASKFDDPRNAERLGKIDAQACVTCHAEHKPRTTLAMGVTQPQDVCYHCHAGPDEMPSDHKDFKFDSCTAAGCHNYHDNRALYEDFLLKHAQGGKLNEKPLLPQRDFAVAVREMSGYPAAKYPFRTLSAAEQDAPHGKRGSTALQADWLGTAHARAGVNCTGCHASKGKDGSTKWSDHPGSPAACEGCHAAEAKGFLAGKHGMRLAQGLTPMTPGDARLPMKEAAAHTELGCTSCHSAHRFDARTAAVESCMSCHDDKHTLAYKRSPHYALWQKETAGQAPPGSGVTCASCHMPRVRMSTDEGSRIVVQHNQNDTLRPNEKMIRTTCISCHGLGFSIDALADKTLIDNNFKGMPARHVKSIDMAVAKDAETRSKRSTP</sequence>
<evidence type="ECO:0000256" key="9">
    <source>
        <dbReference type="ARBA" id="ARBA00022837"/>
    </source>
</evidence>
<dbReference type="GO" id="GO:0042279">
    <property type="term" value="F:nitrite reductase (cytochrome, ammonia-forming) activity"/>
    <property type="evidence" value="ECO:0007669"/>
    <property type="project" value="UniProtKB-EC"/>
</dbReference>
<comment type="cofactor">
    <cofactor evidence="1">
        <name>heme c</name>
        <dbReference type="ChEBI" id="CHEBI:61717"/>
    </cofactor>
</comment>
<proteinExistence type="inferred from homology"/>
<evidence type="ECO:0000259" key="15">
    <source>
        <dbReference type="Pfam" id="PF14537"/>
    </source>
</evidence>
<keyword evidence="14" id="KW-1133">Transmembrane helix</keyword>
<dbReference type="eggNOG" id="COG3303">
    <property type="taxonomic scope" value="Bacteria"/>
</dbReference>
<dbReference type="AlphaFoldDB" id="Q0K2N4"/>
<dbReference type="KEGG" id="reh:H16_B0949"/>
<keyword evidence="14" id="KW-0812">Transmembrane</keyword>
<evidence type="ECO:0000256" key="2">
    <source>
        <dbReference type="ARBA" id="ARBA00004196"/>
    </source>
</evidence>
<dbReference type="SUPFAM" id="SSF48695">
    <property type="entry name" value="Multiheme cytochromes"/>
    <property type="match status" value="1"/>
</dbReference>
<evidence type="ECO:0000256" key="11">
    <source>
        <dbReference type="ARBA" id="ARBA00023002"/>
    </source>
</evidence>
<evidence type="ECO:0000256" key="10">
    <source>
        <dbReference type="ARBA" id="ARBA00022982"/>
    </source>
</evidence>
<dbReference type="STRING" id="381666.H16_B0949"/>
<dbReference type="GO" id="GO:0046872">
    <property type="term" value="F:metal ion binding"/>
    <property type="evidence" value="ECO:0007669"/>
    <property type="project" value="UniProtKB-KW"/>
</dbReference>
<keyword evidence="8" id="KW-0732">Signal</keyword>
<accession>Q0K2N4</accession>
<evidence type="ECO:0000313" key="18">
    <source>
        <dbReference type="Proteomes" id="UP000008210"/>
    </source>
</evidence>
<keyword evidence="14" id="KW-0472">Membrane</keyword>
<evidence type="ECO:0000256" key="6">
    <source>
        <dbReference type="ARBA" id="ARBA00022617"/>
    </source>
</evidence>
<dbReference type="RefSeq" id="WP_011616906.1">
    <property type="nucleotide sequence ID" value="NC_008314.1"/>
</dbReference>
<evidence type="ECO:0000256" key="3">
    <source>
        <dbReference type="ARBA" id="ARBA00009288"/>
    </source>
</evidence>
<comment type="similarity">
    <text evidence="3">Belongs to the cytochrome c-552 family.</text>
</comment>
<dbReference type="PANTHER" id="PTHR30633:SF0">
    <property type="entry name" value="CYTOCHROME C-552"/>
    <property type="match status" value="1"/>
</dbReference>
<evidence type="ECO:0000256" key="8">
    <source>
        <dbReference type="ARBA" id="ARBA00022729"/>
    </source>
</evidence>
<comment type="subcellular location">
    <subcellularLocation>
        <location evidence="2">Cell envelope</location>
    </subcellularLocation>
</comment>
<evidence type="ECO:0000256" key="13">
    <source>
        <dbReference type="ARBA" id="ARBA00049131"/>
    </source>
</evidence>
<feature type="domain" description="Tetrahaem cytochrome" evidence="15">
    <location>
        <begin position="55"/>
        <end position="145"/>
    </location>
</feature>
<keyword evidence="7" id="KW-0479">Metal-binding</keyword>
<keyword evidence="12" id="KW-0408">Iron</keyword>
<dbReference type="EC" id="1.7.2.2" evidence="4"/>
<reference evidence="17 19" key="2">
    <citation type="submission" date="2019-04" db="EMBL/GenBank/DDBJ databases">
        <title>Long-read de novo sequencing of Cupriavidus necator H16.</title>
        <authorList>
            <person name="Little G.T."/>
            <person name="Ehsaan M."/>
            <person name="Arenas-Lopez C."/>
            <person name="Jawed K."/>
            <person name="Winzer K."/>
            <person name="Kovacs K."/>
            <person name="Malys N."/>
            <person name="Minton N.P."/>
        </authorList>
    </citation>
    <scope>NUCLEOTIDE SEQUENCE [LARGE SCALE GENOMIC DNA]</scope>
    <source>
        <strain evidence="17 19">H16</strain>
    </source>
</reference>
<evidence type="ECO:0000256" key="7">
    <source>
        <dbReference type="ARBA" id="ARBA00022723"/>
    </source>
</evidence>
<dbReference type="PANTHER" id="PTHR30633">
    <property type="entry name" value="CYTOCHROME C-552 RESPIRATORY NITRITE REDUCTASE"/>
    <property type="match status" value="1"/>
</dbReference>
<dbReference type="GO" id="GO:0030288">
    <property type="term" value="C:outer membrane-bounded periplasmic space"/>
    <property type="evidence" value="ECO:0007669"/>
    <property type="project" value="TreeGrafter"/>
</dbReference>
<keyword evidence="5" id="KW-0813">Transport</keyword>
<dbReference type="Proteomes" id="UP000296079">
    <property type="component" value="Chromosome 2"/>
</dbReference>
<dbReference type="EMBL" id="AM260480">
    <property type="protein sequence ID" value="CAJ95740.1"/>
    <property type="molecule type" value="Genomic_DNA"/>
</dbReference>
<keyword evidence="18" id="KW-1185">Reference proteome</keyword>
<evidence type="ECO:0000256" key="4">
    <source>
        <dbReference type="ARBA" id="ARBA00011887"/>
    </source>
</evidence>